<dbReference type="Pfam" id="PF11916">
    <property type="entry name" value="Vac14_Fig4_bd"/>
    <property type="match status" value="1"/>
</dbReference>
<dbReference type="OrthoDB" id="5574975at2759"/>
<dbReference type="Gene3D" id="1.25.10.10">
    <property type="entry name" value="Leucine-rich Repeat Variant"/>
    <property type="match status" value="2"/>
</dbReference>
<name>D2V7Y8_NAEGR</name>
<dbReference type="PROSITE" id="PS50077">
    <property type="entry name" value="HEAT_REPEAT"/>
    <property type="match status" value="1"/>
</dbReference>
<dbReference type="Proteomes" id="UP000006671">
    <property type="component" value="Unassembled WGS sequence"/>
</dbReference>
<comment type="similarity">
    <text evidence="2">Belongs to the VAC14 family.</text>
</comment>
<dbReference type="AlphaFoldDB" id="D2V7Y8"/>
<evidence type="ECO:0000313" key="8">
    <source>
        <dbReference type="Proteomes" id="UP000006671"/>
    </source>
</evidence>
<comment type="subcellular location">
    <subcellularLocation>
        <location evidence="1">Endomembrane system</location>
    </subcellularLocation>
</comment>
<dbReference type="InterPro" id="IPR026825">
    <property type="entry name" value="Vac14"/>
</dbReference>
<dbReference type="InterPro" id="IPR011989">
    <property type="entry name" value="ARM-like"/>
</dbReference>
<dbReference type="SUPFAM" id="SSF48371">
    <property type="entry name" value="ARM repeat"/>
    <property type="match status" value="1"/>
</dbReference>
<dbReference type="VEuPathDB" id="AmoebaDB:NAEGRDRAFT_78950"/>
<dbReference type="GeneID" id="8860280"/>
<dbReference type="EMBL" id="GG738856">
    <property type="protein sequence ID" value="EFC47090.1"/>
    <property type="molecule type" value="Genomic_DNA"/>
</dbReference>
<dbReference type="InterPro" id="IPR021133">
    <property type="entry name" value="HEAT_type_2"/>
</dbReference>
<dbReference type="Pfam" id="PF12755">
    <property type="entry name" value="Vac14_Fab1_bd"/>
    <property type="match status" value="1"/>
</dbReference>
<dbReference type="InterPro" id="IPR021841">
    <property type="entry name" value="VAC14_Fig4p-bd"/>
</dbReference>
<keyword evidence="4" id="KW-0472">Membrane</keyword>
<dbReference type="GO" id="GO:0006661">
    <property type="term" value="P:phosphatidylinositol biosynthetic process"/>
    <property type="evidence" value="ECO:0007669"/>
    <property type="project" value="InterPro"/>
</dbReference>
<dbReference type="RefSeq" id="XP_002679834.1">
    <property type="nucleotide sequence ID" value="XM_002679788.1"/>
</dbReference>
<evidence type="ECO:0000256" key="2">
    <source>
        <dbReference type="ARBA" id="ARBA00010225"/>
    </source>
</evidence>
<dbReference type="FunCoup" id="D2V7Y8">
    <property type="interactions" value="524"/>
</dbReference>
<feature type="repeat" description="HEAT" evidence="5">
    <location>
        <begin position="137"/>
        <end position="175"/>
    </location>
</feature>
<gene>
    <name evidence="7" type="ORF">NAEGRDRAFT_78950</name>
</gene>
<keyword evidence="8" id="KW-1185">Reference proteome</keyword>
<organism evidence="8">
    <name type="scientific">Naegleria gruberi</name>
    <name type="common">Amoeba</name>
    <dbReference type="NCBI Taxonomy" id="5762"/>
    <lineage>
        <taxon>Eukaryota</taxon>
        <taxon>Discoba</taxon>
        <taxon>Heterolobosea</taxon>
        <taxon>Tetramitia</taxon>
        <taxon>Eutetramitia</taxon>
        <taxon>Vahlkampfiidae</taxon>
        <taxon>Naegleria</taxon>
    </lineage>
</organism>
<dbReference type="InParanoid" id="D2V7Y8"/>
<evidence type="ECO:0000313" key="7">
    <source>
        <dbReference type="EMBL" id="EFC47090.1"/>
    </source>
</evidence>
<dbReference type="PANTHER" id="PTHR16023:SF0">
    <property type="entry name" value="PROTEIN VAC14 HOMOLOG"/>
    <property type="match status" value="1"/>
</dbReference>
<dbReference type="PANTHER" id="PTHR16023">
    <property type="entry name" value="TAX1 BINDING PROTEIN-RELATED"/>
    <property type="match status" value="1"/>
</dbReference>
<dbReference type="STRING" id="5762.D2V7Y8"/>
<proteinExistence type="inferred from homology"/>
<reference evidence="7 8" key="1">
    <citation type="journal article" date="2010" name="Cell">
        <title>The genome of Naegleria gruberi illuminates early eukaryotic versatility.</title>
        <authorList>
            <person name="Fritz-Laylin L.K."/>
            <person name="Prochnik S.E."/>
            <person name="Ginger M.L."/>
            <person name="Dacks J.B."/>
            <person name="Carpenter M.L."/>
            <person name="Field M.C."/>
            <person name="Kuo A."/>
            <person name="Paredez A."/>
            <person name="Chapman J."/>
            <person name="Pham J."/>
            <person name="Shu S."/>
            <person name="Neupane R."/>
            <person name="Cipriano M."/>
            <person name="Mancuso J."/>
            <person name="Tu H."/>
            <person name="Salamov A."/>
            <person name="Lindquist E."/>
            <person name="Shapiro H."/>
            <person name="Lucas S."/>
            <person name="Grigoriev I.V."/>
            <person name="Cande W.Z."/>
            <person name="Fulton C."/>
            <person name="Rokhsar D.S."/>
            <person name="Dawson S.C."/>
        </authorList>
    </citation>
    <scope>NUCLEOTIDE SEQUENCE [LARGE SCALE GENOMIC DNA]</scope>
    <source>
        <strain evidence="7 8">NEG-M</strain>
    </source>
</reference>
<evidence type="ECO:0000256" key="5">
    <source>
        <dbReference type="PROSITE-ProRule" id="PRU00103"/>
    </source>
</evidence>
<sequence>MQHSASSASLYQPSNNTGVENEFSEIIPLITQALIRNLTDKLKEKRKIGGEEIERLVLKLLLTDSDTLSTTTTSVVPSSDDDDKLKKGEILVKKLIRYLTIHLIDSIQPNMKKGGLWALGSCAIALYRDIGKYLEDLVPPILRCFGDQDAKVRFHASEAVYNVAKIARGKIIPQFHVIFDGLCKLSGDPDTTVQNANVVLDRLIKDIVTEDEIFNIDQFIPELSKRINTNDPYVRQFLLSWIIVLDSVPDIDLIEYLPHFLSGVFFMLSDPNREIVNQAKTVLDEFLTEIEYSYDSIDFGPLIKILIAHCDDAPGSSLAKQTAIIWIYKFLLFDKRKVLPYHSQVIGAILPHISNNEMDLRNASTQANSEVMRIIEDKSTPDQTISFSDVMKVIKTELQKPSIPNRICALKWCHILLNKNLDRVMKHIDIIFGLLLKSLSDPNEDVVSLDLQVLAIISTTEENFQKFLRSLLQMFQNDNNLLTKAGFIFRKLSVMLNPEKIFKELSNILLDTKQSNMEFTSSLVQTLNMILLTSKELLGLRTSIKKSHSSVEGQKLFHDLFKSWCHNSIATLTLCLLANQYKLASYLVSSFTEIEVTVEFLTQIDNLVQLLESPIFVDLRLQLLEPHKHPYLLKTLYGLMMLLPQTTAFTKLSKRLECVNSLCMIQMTGQKSLEEENSKEDKSLEEELLQHFKTMQSKFRTINEIETD</sequence>
<keyword evidence="3" id="KW-0677">Repeat</keyword>
<evidence type="ECO:0000259" key="6">
    <source>
        <dbReference type="Pfam" id="PF11916"/>
    </source>
</evidence>
<dbReference type="GO" id="GO:0010008">
    <property type="term" value="C:endosome membrane"/>
    <property type="evidence" value="ECO:0007669"/>
    <property type="project" value="TreeGrafter"/>
</dbReference>
<evidence type="ECO:0000256" key="3">
    <source>
        <dbReference type="ARBA" id="ARBA00022737"/>
    </source>
</evidence>
<dbReference type="GO" id="GO:0070772">
    <property type="term" value="C:PAS complex"/>
    <property type="evidence" value="ECO:0007669"/>
    <property type="project" value="InterPro"/>
</dbReference>
<protein>
    <submittedName>
        <fullName evidence="7">Vacuole 14 protein</fullName>
    </submittedName>
</protein>
<evidence type="ECO:0000256" key="4">
    <source>
        <dbReference type="ARBA" id="ARBA00023136"/>
    </source>
</evidence>
<feature type="domain" description="Vacuolar protein 14 C-terminal Fig4-binding" evidence="6">
    <location>
        <begin position="481"/>
        <end position="659"/>
    </location>
</feature>
<dbReference type="InterPro" id="IPR016024">
    <property type="entry name" value="ARM-type_fold"/>
</dbReference>
<dbReference type="eggNOG" id="KOG0212">
    <property type="taxonomic scope" value="Eukaryota"/>
</dbReference>
<evidence type="ECO:0000256" key="1">
    <source>
        <dbReference type="ARBA" id="ARBA00004308"/>
    </source>
</evidence>
<dbReference type="KEGG" id="ngr:NAEGRDRAFT_78950"/>
<accession>D2V7Y8</accession>